<name>A0ABR8GW53_9CYAN</name>
<evidence type="ECO:0000313" key="2">
    <source>
        <dbReference type="Proteomes" id="UP000660380"/>
    </source>
</evidence>
<gene>
    <name evidence="1" type="ORF">H6G81_23540</name>
</gene>
<sequence>MGTRVKQAEQNDGALLLRIKRAKKTDDGIVFAYLASQRQPQTDLACEAMRPYWLPLALKERGIKGKELSSVGLKAIAQLMQQIEVIRLECGLRPDEMPFGEGMRLPVGGVAAPITIPVAVPPPVPKADVAQYEGDEDEEDDGFWDSDLDDPIALADIEADAGFRL</sequence>
<organism evidence="1 2">
    <name type="scientific">Scytonema hofmannii FACHB-248</name>
    <dbReference type="NCBI Taxonomy" id="1842502"/>
    <lineage>
        <taxon>Bacteria</taxon>
        <taxon>Bacillati</taxon>
        <taxon>Cyanobacteriota</taxon>
        <taxon>Cyanophyceae</taxon>
        <taxon>Nostocales</taxon>
        <taxon>Scytonemataceae</taxon>
        <taxon>Scytonema</taxon>
    </lineage>
</organism>
<keyword evidence="2" id="KW-1185">Reference proteome</keyword>
<comment type="caution">
    <text evidence="1">The sequence shown here is derived from an EMBL/GenBank/DDBJ whole genome shotgun (WGS) entry which is preliminary data.</text>
</comment>
<reference evidence="1 2" key="1">
    <citation type="journal article" date="2020" name="ISME J.">
        <title>Comparative genomics reveals insights into cyanobacterial evolution and habitat adaptation.</title>
        <authorList>
            <person name="Chen M.Y."/>
            <person name="Teng W.K."/>
            <person name="Zhao L."/>
            <person name="Hu C.X."/>
            <person name="Zhou Y.K."/>
            <person name="Han B.P."/>
            <person name="Song L.R."/>
            <person name="Shu W.S."/>
        </authorList>
    </citation>
    <scope>NUCLEOTIDE SEQUENCE [LARGE SCALE GENOMIC DNA]</scope>
    <source>
        <strain evidence="1 2">FACHB-248</strain>
    </source>
</reference>
<proteinExistence type="predicted"/>
<dbReference type="EMBL" id="JACJTA010000063">
    <property type="protein sequence ID" value="MBD2607417.1"/>
    <property type="molecule type" value="Genomic_DNA"/>
</dbReference>
<protein>
    <submittedName>
        <fullName evidence="1">Uncharacterized protein</fullName>
    </submittedName>
</protein>
<dbReference type="Proteomes" id="UP000660380">
    <property type="component" value="Unassembled WGS sequence"/>
</dbReference>
<evidence type="ECO:0000313" key="1">
    <source>
        <dbReference type="EMBL" id="MBD2607417.1"/>
    </source>
</evidence>
<accession>A0ABR8GW53</accession>
<dbReference type="RefSeq" id="WP_029630594.1">
    <property type="nucleotide sequence ID" value="NZ_JACJTA010000063.1"/>
</dbReference>